<dbReference type="Proteomes" id="UP000438288">
    <property type="component" value="Unassembled WGS sequence"/>
</dbReference>
<dbReference type="PROSITE" id="PS51257">
    <property type="entry name" value="PROKAR_LIPOPROTEIN"/>
    <property type="match status" value="1"/>
</dbReference>
<evidence type="ECO:0000313" key="3">
    <source>
        <dbReference type="EMBL" id="KAB6336737.1"/>
    </source>
</evidence>
<evidence type="ECO:0000313" key="4">
    <source>
        <dbReference type="EMBL" id="RHK27544.1"/>
    </source>
</evidence>
<feature type="signal peptide" evidence="1">
    <location>
        <begin position="1"/>
        <end position="21"/>
    </location>
</feature>
<accession>A0A1H4CJP4</accession>
<dbReference type="Proteomes" id="UP000183040">
    <property type="component" value="Unassembled WGS sequence"/>
</dbReference>
<dbReference type="AlphaFoldDB" id="A0A1H4CJP4"/>
<keyword evidence="1" id="KW-0732">Signal</keyword>
<dbReference type="EMBL" id="WDCP01000073">
    <property type="protein sequence ID" value="KAB6336737.1"/>
    <property type="molecule type" value="Genomic_DNA"/>
</dbReference>
<dbReference type="InterPro" id="IPR024311">
    <property type="entry name" value="Lipocalin-like"/>
</dbReference>
<protein>
    <submittedName>
        <fullName evidence="5">Lipocalin-like domain-containing protein</fullName>
    </submittedName>
</protein>
<gene>
    <name evidence="4" type="ORF">DW075_10480</name>
    <name evidence="3" type="ORF">GAZ43_21365</name>
    <name evidence="5" type="ORF">SAMN04487924_10984</name>
</gene>
<reference evidence="5 6" key="1">
    <citation type="submission" date="2016-10" db="EMBL/GenBank/DDBJ databases">
        <authorList>
            <person name="de Groot N.N."/>
        </authorList>
    </citation>
    <scope>NUCLEOTIDE SEQUENCE [LARGE SCALE GENOMIC DNA]</scope>
    <source>
        <strain evidence="5 6">NLAE-zl-G339</strain>
    </source>
</reference>
<evidence type="ECO:0000313" key="7">
    <source>
        <dbReference type="Proteomes" id="UP000285503"/>
    </source>
</evidence>
<proteinExistence type="predicted"/>
<dbReference type="Pfam" id="PF13648">
    <property type="entry name" value="Lipocalin_4"/>
    <property type="match status" value="1"/>
</dbReference>
<evidence type="ECO:0000259" key="2">
    <source>
        <dbReference type="Pfam" id="PF13648"/>
    </source>
</evidence>
<sequence length="166" mass="19205">MYMKNIFRIMLLLTTMLFVSCGDDDEVKLPDTKDVNYANIAGSWRLSEWNGENLEGDTRYYYITFDRKEKDGKRSYTIYTNLNSATSEQIPGSFLLSKEDDYGDIISGTYYYQLDTDDEWEYSYIVSGLTDTSMIWTAKEDMGEMKVYTRCNEVPADIIAGTRASF</sequence>
<dbReference type="EMBL" id="QRNE01000049">
    <property type="protein sequence ID" value="RHK27544.1"/>
    <property type="molecule type" value="Genomic_DNA"/>
</dbReference>
<evidence type="ECO:0000313" key="5">
    <source>
        <dbReference type="EMBL" id="SEA60530.1"/>
    </source>
</evidence>
<feature type="domain" description="Lipocalin-like" evidence="2">
    <location>
        <begin position="40"/>
        <end position="136"/>
    </location>
</feature>
<evidence type="ECO:0000313" key="6">
    <source>
        <dbReference type="Proteomes" id="UP000183040"/>
    </source>
</evidence>
<dbReference type="Proteomes" id="UP000285503">
    <property type="component" value="Unassembled WGS sequence"/>
</dbReference>
<evidence type="ECO:0000256" key="1">
    <source>
        <dbReference type="SAM" id="SignalP"/>
    </source>
</evidence>
<reference evidence="4 7" key="2">
    <citation type="submission" date="2018-08" db="EMBL/GenBank/DDBJ databases">
        <title>A genome reference for cultivated species of the human gut microbiota.</title>
        <authorList>
            <person name="Zou Y."/>
            <person name="Xue W."/>
            <person name="Luo G."/>
        </authorList>
    </citation>
    <scope>NUCLEOTIDE SEQUENCE [LARGE SCALE GENOMIC DNA]</scope>
    <source>
        <strain evidence="4 7">AF46-11NS</strain>
    </source>
</reference>
<dbReference type="EMBL" id="FNRP01000009">
    <property type="protein sequence ID" value="SEA60530.1"/>
    <property type="molecule type" value="Genomic_DNA"/>
</dbReference>
<feature type="chain" id="PRO_5033741477" evidence="1">
    <location>
        <begin position="22"/>
        <end position="166"/>
    </location>
</feature>
<organism evidence="5 6">
    <name type="scientific">Bacteroides xylanisolvens</name>
    <dbReference type="NCBI Taxonomy" id="371601"/>
    <lineage>
        <taxon>Bacteria</taxon>
        <taxon>Pseudomonadati</taxon>
        <taxon>Bacteroidota</taxon>
        <taxon>Bacteroidia</taxon>
        <taxon>Bacteroidales</taxon>
        <taxon>Bacteroidaceae</taxon>
        <taxon>Bacteroides</taxon>
    </lineage>
</organism>
<reference evidence="3 8" key="3">
    <citation type="journal article" date="2019" name="Nat. Med.">
        <title>A library of human gut bacterial isolates paired with longitudinal multiomics data enables mechanistic microbiome research.</title>
        <authorList>
            <person name="Poyet M."/>
            <person name="Groussin M."/>
            <person name="Gibbons S.M."/>
            <person name="Avila-Pacheco J."/>
            <person name="Jiang X."/>
            <person name="Kearney S.M."/>
            <person name="Perrotta A.R."/>
            <person name="Berdy B."/>
            <person name="Zhao S."/>
            <person name="Lieberman T.D."/>
            <person name="Swanson P.K."/>
            <person name="Smith M."/>
            <person name="Roesemann S."/>
            <person name="Alexander J.E."/>
            <person name="Rich S.A."/>
            <person name="Livny J."/>
            <person name="Vlamakis H."/>
            <person name="Clish C."/>
            <person name="Bullock K."/>
            <person name="Deik A."/>
            <person name="Scott J."/>
            <person name="Pierce K.A."/>
            <person name="Xavier R.J."/>
            <person name="Alm E.J."/>
        </authorList>
    </citation>
    <scope>NUCLEOTIDE SEQUENCE [LARGE SCALE GENOMIC DNA]</scope>
    <source>
        <strain evidence="3 8">BIOML-A16</strain>
    </source>
</reference>
<evidence type="ECO:0000313" key="8">
    <source>
        <dbReference type="Proteomes" id="UP000438288"/>
    </source>
</evidence>
<name>A0A1H4CJP4_9BACE</name>